<keyword evidence="3" id="KW-0418">Kinase</keyword>
<dbReference type="InterPro" id="IPR012893">
    <property type="entry name" value="HipA-like_C"/>
</dbReference>
<evidence type="ECO:0000313" key="7">
    <source>
        <dbReference type="Proteomes" id="UP000254893"/>
    </source>
</evidence>
<organism evidence="6 7">
    <name type="scientific">Sphingobacterium spiritivorum</name>
    <name type="common">Flavobacterium spiritivorum</name>
    <dbReference type="NCBI Taxonomy" id="258"/>
    <lineage>
        <taxon>Bacteria</taxon>
        <taxon>Pseudomonadati</taxon>
        <taxon>Bacteroidota</taxon>
        <taxon>Sphingobacteriia</taxon>
        <taxon>Sphingobacteriales</taxon>
        <taxon>Sphingobacteriaceae</taxon>
        <taxon>Sphingobacterium</taxon>
    </lineage>
</organism>
<proteinExistence type="inferred from homology"/>
<protein>
    <submittedName>
        <fullName evidence="6">Uncharacterized protein related to capsule biosynthesis enzymes</fullName>
    </submittedName>
</protein>
<dbReference type="InterPro" id="IPR052028">
    <property type="entry name" value="HipA_Ser/Thr_kinase"/>
</dbReference>
<dbReference type="RefSeq" id="WP_258862587.1">
    <property type="nucleotide sequence ID" value="NZ_UGYW01000002.1"/>
</dbReference>
<dbReference type="GO" id="GO:0004674">
    <property type="term" value="F:protein serine/threonine kinase activity"/>
    <property type="evidence" value="ECO:0007669"/>
    <property type="project" value="TreeGrafter"/>
</dbReference>
<evidence type="ECO:0000313" key="6">
    <source>
        <dbReference type="EMBL" id="SUJ30586.1"/>
    </source>
</evidence>
<evidence type="ECO:0000259" key="4">
    <source>
        <dbReference type="Pfam" id="PF07804"/>
    </source>
</evidence>
<evidence type="ECO:0000256" key="1">
    <source>
        <dbReference type="ARBA" id="ARBA00010164"/>
    </source>
</evidence>
<dbReference type="Pfam" id="PF07804">
    <property type="entry name" value="HipA_C"/>
    <property type="match status" value="1"/>
</dbReference>
<sequence length="248" mass="28475">MAVNKTDIYVYADWVGLSHPTLVGVLSAHQAKGRKAFSFEYDKQWLKTNAQRLIDPDIQFYSGQQFPNNKENFGVFLDSMPDTWGRTLMKRREGQLAKANGTKGKTLYDIHFLLGVYDETRMGAFRFKLDPDGDFLDNDTEKSTPPWSTVRELQQAVVHYENDEENETINKWLKLLIAPGSSLGGARPKANILDENKDLWIAKFPSKNDTIDKASWEFLTYRLALNAGVEMAECRLEKVNGQYHTFFY</sequence>
<reference evidence="6 7" key="1">
    <citation type="submission" date="2018-06" db="EMBL/GenBank/DDBJ databases">
        <authorList>
            <consortium name="Pathogen Informatics"/>
            <person name="Doyle S."/>
        </authorList>
    </citation>
    <scope>NUCLEOTIDE SEQUENCE [LARGE SCALE GENOMIC DNA]</scope>
    <source>
        <strain evidence="6 7">NCTC11388</strain>
    </source>
</reference>
<dbReference type="Proteomes" id="UP000254893">
    <property type="component" value="Unassembled WGS sequence"/>
</dbReference>
<dbReference type="InterPro" id="IPR017508">
    <property type="entry name" value="HipA_N1"/>
</dbReference>
<dbReference type="PANTHER" id="PTHR37419:SF8">
    <property type="entry name" value="TOXIN YJJJ"/>
    <property type="match status" value="1"/>
</dbReference>
<keyword evidence="2" id="KW-0808">Transferase</keyword>
<evidence type="ECO:0000256" key="3">
    <source>
        <dbReference type="ARBA" id="ARBA00022777"/>
    </source>
</evidence>
<evidence type="ECO:0000256" key="2">
    <source>
        <dbReference type="ARBA" id="ARBA00022679"/>
    </source>
</evidence>
<name>A0A380CXP8_SPHSI</name>
<dbReference type="AlphaFoldDB" id="A0A380CXP8"/>
<gene>
    <name evidence="6" type="ORF">NCTC11388_04833</name>
</gene>
<dbReference type="EMBL" id="UGYW01000002">
    <property type="protein sequence ID" value="SUJ30586.1"/>
    <property type="molecule type" value="Genomic_DNA"/>
</dbReference>
<feature type="domain" description="HipA N-terminal subdomain 1" evidence="5">
    <location>
        <begin position="21"/>
        <end position="94"/>
    </location>
</feature>
<dbReference type="GO" id="GO:0005829">
    <property type="term" value="C:cytosol"/>
    <property type="evidence" value="ECO:0007669"/>
    <property type="project" value="TreeGrafter"/>
</dbReference>
<comment type="similarity">
    <text evidence="1">Belongs to the HipA Ser/Thr kinase family.</text>
</comment>
<feature type="domain" description="HipA-like C-terminal" evidence="4">
    <location>
        <begin position="181"/>
        <end position="244"/>
    </location>
</feature>
<accession>A0A380CXP8</accession>
<evidence type="ECO:0000259" key="5">
    <source>
        <dbReference type="Pfam" id="PF13657"/>
    </source>
</evidence>
<dbReference type="Pfam" id="PF13657">
    <property type="entry name" value="Couple_hipA"/>
    <property type="match status" value="1"/>
</dbReference>
<dbReference type="PANTHER" id="PTHR37419">
    <property type="entry name" value="SERINE/THREONINE-PROTEIN KINASE TOXIN HIPA"/>
    <property type="match status" value="1"/>
</dbReference>